<sequence length="393" mass="42758">MAKPKTTIGIDLGTHSVKAVQVSNFGNGLKVERAALVRLHTDGTNEDRRSEELVRALRTVATVFHVKKATIITALPGQDTFIRYLRFPKMPPEELKNSIELEADQNLPYDLTEVSTDSVVLEEITERNETIMKILLVAAKNEMINKTLDLLRSVGLATSILGITTLAIADAFEANSGFQPDETVALINIGASSTNIHFCRDGVSNFTRDISRGGRDLTSAIQKMLKVTYDEAERLKTDYARKNFGKANGESAGFDDVETVESDDLSLDVGAGGEATDEPTEPMKSVKMDDGSRIVNATRPALNRLIGEIRRSIDYYEKQLYEKNVGRLVLSGGTAMFPGLDQSLADATGVPVEIVDPVQSLIVEEGAPGIKDLIENRAQFNVAVGLAARGFAE</sequence>
<dbReference type="InterPro" id="IPR005883">
    <property type="entry name" value="PilM"/>
</dbReference>
<evidence type="ECO:0000313" key="2">
    <source>
        <dbReference type="EMBL" id="RJP17970.1"/>
    </source>
</evidence>
<dbReference type="Pfam" id="PF11104">
    <property type="entry name" value="PilM_2"/>
    <property type="match status" value="2"/>
</dbReference>
<dbReference type="PANTHER" id="PTHR32432:SF3">
    <property type="entry name" value="ETHANOLAMINE UTILIZATION PROTEIN EUTJ"/>
    <property type="match status" value="1"/>
</dbReference>
<accession>A0A3A4NLC0</accession>
<feature type="region of interest" description="Disordered" evidence="1">
    <location>
        <begin position="265"/>
        <end position="286"/>
    </location>
</feature>
<dbReference type="EMBL" id="QZKU01000107">
    <property type="protein sequence ID" value="RJP17970.1"/>
    <property type="molecule type" value="Genomic_DNA"/>
</dbReference>
<dbReference type="CDD" id="cd24049">
    <property type="entry name" value="ASKHA_NBD_PilM"/>
    <property type="match status" value="1"/>
</dbReference>
<dbReference type="PIRSF" id="PIRSF019169">
    <property type="entry name" value="PilM"/>
    <property type="match status" value="1"/>
</dbReference>
<dbReference type="NCBIfam" id="TIGR01175">
    <property type="entry name" value="pilM"/>
    <property type="match status" value="1"/>
</dbReference>
<dbReference type="Proteomes" id="UP000265882">
    <property type="component" value="Unassembled WGS sequence"/>
</dbReference>
<dbReference type="Gene3D" id="3.30.1490.300">
    <property type="match status" value="1"/>
</dbReference>
<dbReference type="SUPFAM" id="SSF53067">
    <property type="entry name" value="Actin-like ATPase domain"/>
    <property type="match status" value="2"/>
</dbReference>
<dbReference type="PANTHER" id="PTHR32432">
    <property type="entry name" value="CELL DIVISION PROTEIN FTSA-RELATED"/>
    <property type="match status" value="1"/>
</dbReference>
<protein>
    <submittedName>
        <fullName evidence="2">Type IV pilus assembly protein PilM</fullName>
    </submittedName>
</protein>
<reference evidence="2 3" key="1">
    <citation type="journal article" date="2017" name="ISME J.">
        <title>Energy and carbon metabolisms in a deep terrestrial subsurface fluid microbial community.</title>
        <authorList>
            <person name="Momper L."/>
            <person name="Jungbluth S.P."/>
            <person name="Lee M.D."/>
            <person name="Amend J.P."/>
        </authorList>
    </citation>
    <scope>NUCLEOTIDE SEQUENCE [LARGE SCALE GENOMIC DNA]</scope>
    <source>
        <strain evidence="2">SURF_5</strain>
    </source>
</reference>
<dbReference type="AlphaFoldDB" id="A0A3A4NLC0"/>
<name>A0A3A4NLC0_ABYX5</name>
<gene>
    <name evidence="2" type="primary">pilM</name>
    <name evidence="2" type="ORF">C4520_15295</name>
</gene>
<evidence type="ECO:0000313" key="3">
    <source>
        <dbReference type="Proteomes" id="UP000265882"/>
    </source>
</evidence>
<dbReference type="InterPro" id="IPR043129">
    <property type="entry name" value="ATPase_NBD"/>
</dbReference>
<proteinExistence type="predicted"/>
<dbReference type="Gene3D" id="3.30.420.40">
    <property type="match status" value="2"/>
</dbReference>
<evidence type="ECO:0000256" key="1">
    <source>
        <dbReference type="SAM" id="MobiDB-lite"/>
    </source>
</evidence>
<organism evidence="2 3">
    <name type="scientific">Abyssobacteria bacterium (strain SURF_5)</name>
    <dbReference type="NCBI Taxonomy" id="2093360"/>
    <lineage>
        <taxon>Bacteria</taxon>
        <taxon>Pseudomonadati</taxon>
        <taxon>Candidatus Hydrogenedentota</taxon>
        <taxon>Candidatus Abyssobacteria</taxon>
    </lineage>
</organism>
<dbReference type="InterPro" id="IPR050696">
    <property type="entry name" value="FtsA/MreB"/>
</dbReference>
<comment type="caution">
    <text evidence="2">The sequence shown here is derived from an EMBL/GenBank/DDBJ whole genome shotgun (WGS) entry which is preliminary data.</text>
</comment>